<reference evidence="3 4" key="1">
    <citation type="submission" date="2024-08" db="EMBL/GenBank/DDBJ databases">
        <authorList>
            <person name="Cucini C."/>
            <person name="Frati F."/>
        </authorList>
    </citation>
    <scope>NUCLEOTIDE SEQUENCE [LARGE SCALE GENOMIC DNA]</scope>
</reference>
<name>A0ABP1Q276_9HEXA</name>
<evidence type="ECO:0000313" key="4">
    <source>
        <dbReference type="Proteomes" id="UP001642540"/>
    </source>
</evidence>
<dbReference type="EMBL" id="CAXLJM020000020">
    <property type="protein sequence ID" value="CAL8086654.1"/>
    <property type="molecule type" value="Genomic_DNA"/>
</dbReference>
<feature type="signal peptide" evidence="2">
    <location>
        <begin position="1"/>
        <end position="24"/>
    </location>
</feature>
<feature type="compositionally biased region" description="Low complexity" evidence="1">
    <location>
        <begin position="104"/>
        <end position="121"/>
    </location>
</feature>
<evidence type="ECO:0000313" key="3">
    <source>
        <dbReference type="EMBL" id="CAL8086654.1"/>
    </source>
</evidence>
<dbReference type="Proteomes" id="UP001642540">
    <property type="component" value="Unassembled WGS sequence"/>
</dbReference>
<organism evidence="3 4">
    <name type="scientific">Orchesella dallaii</name>
    <dbReference type="NCBI Taxonomy" id="48710"/>
    <lineage>
        <taxon>Eukaryota</taxon>
        <taxon>Metazoa</taxon>
        <taxon>Ecdysozoa</taxon>
        <taxon>Arthropoda</taxon>
        <taxon>Hexapoda</taxon>
        <taxon>Collembola</taxon>
        <taxon>Entomobryomorpha</taxon>
        <taxon>Entomobryoidea</taxon>
        <taxon>Orchesellidae</taxon>
        <taxon>Orchesellinae</taxon>
        <taxon>Orchesella</taxon>
    </lineage>
</organism>
<protein>
    <submittedName>
        <fullName evidence="3">Uncharacterized protein</fullName>
    </submittedName>
</protein>
<sequence>MGGIARNIVIGVVFALLYIGIGDCYDNLNAAKVPNENSANVENQRNGGTAALYKPIRPRAPDCSSFFPGTPAWNECFRVFTAEMANFNKRMQEHLQKFKHEDGINSGSSSSQSGPGYFSESYQNSNSMSTTNNYVGGYAITTENLPISTSIVNGILKVTLRTGPLDKFDSKIDGQEIKFEALSQGGSKTVRIMVPNGISVNDVKIDKTPDAIYITAPVKIGGGGNGSYQWSSSSSTGAGSGASSTFHNVGGFPAGGGMPPIPDYSNMFGNMFQNIFGLAFGGRNFAARAMQPPMGGAGVGYNNPFAYNNYYTPQVWFY</sequence>
<evidence type="ECO:0000256" key="2">
    <source>
        <dbReference type="SAM" id="SignalP"/>
    </source>
</evidence>
<gene>
    <name evidence="3" type="ORF">ODALV1_LOCUS6503</name>
</gene>
<comment type="caution">
    <text evidence="3">The sequence shown here is derived from an EMBL/GenBank/DDBJ whole genome shotgun (WGS) entry which is preliminary data.</text>
</comment>
<evidence type="ECO:0000256" key="1">
    <source>
        <dbReference type="SAM" id="MobiDB-lite"/>
    </source>
</evidence>
<feature type="chain" id="PRO_5046335233" evidence="2">
    <location>
        <begin position="25"/>
        <end position="318"/>
    </location>
</feature>
<feature type="region of interest" description="Disordered" evidence="1">
    <location>
        <begin position="101"/>
        <end position="124"/>
    </location>
</feature>
<proteinExistence type="predicted"/>
<accession>A0ABP1Q276</accession>
<keyword evidence="4" id="KW-1185">Reference proteome</keyword>
<keyword evidence="2" id="KW-0732">Signal</keyword>